<evidence type="ECO:0000313" key="11">
    <source>
        <dbReference type="Proteomes" id="UP001214043"/>
    </source>
</evidence>
<keyword evidence="7" id="KW-0975">Bacterial flagellum</keyword>
<dbReference type="Pfam" id="PF04347">
    <property type="entry name" value="FliO"/>
    <property type="match status" value="1"/>
</dbReference>
<evidence type="ECO:0000256" key="3">
    <source>
        <dbReference type="ARBA" id="ARBA00022475"/>
    </source>
</evidence>
<name>A0AAE9ZFB2_9PROT</name>
<dbReference type="KEGG" id="hfl:PUV54_02210"/>
<dbReference type="InterPro" id="IPR052205">
    <property type="entry name" value="FliO/MopB"/>
</dbReference>
<dbReference type="EMBL" id="CP118166">
    <property type="protein sequence ID" value="WDI32002.1"/>
    <property type="molecule type" value="Genomic_DNA"/>
</dbReference>
<evidence type="ECO:0000256" key="7">
    <source>
        <dbReference type="ARBA" id="ARBA00023143"/>
    </source>
</evidence>
<keyword evidence="4 9" id="KW-0812">Transmembrane</keyword>
<reference evidence="10" key="1">
    <citation type="submission" date="2023-02" db="EMBL/GenBank/DDBJ databases">
        <title>Genome sequence of Hyphococcus flavus.</title>
        <authorList>
            <person name="Rong J.-C."/>
            <person name="Zhao Q."/>
            <person name="Yi M."/>
            <person name="Wu J.-Y."/>
        </authorList>
    </citation>
    <scope>NUCLEOTIDE SEQUENCE</scope>
    <source>
        <strain evidence="10">MCCC 1K03223</strain>
    </source>
</reference>
<dbReference type="GO" id="GO:0044781">
    <property type="term" value="P:bacterial-type flagellum organization"/>
    <property type="evidence" value="ECO:0007669"/>
    <property type="project" value="InterPro"/>
</dbReference>
<proteinExistence type="inferred from homology"/>
<dbReference type="Proteomes" id="UP001214043">
    <property type="component" value="Chromosome"/>
</dbReference>
<dbReference type="RefSeq" id="WP_274493886.1">
    <property type="nucleotide sequence ID" value="NZ_CP118166.1"/>
</dbReference>
<dbReference type="AlphaFoldDB" id="A0AAE9ZFB2"/>
<keyword evidence="11" id="KW-1185">Reference proteome</keyword>
<gene>
    <name evidence="10" type="ORF">PUV54_02210</name>
</gene>
<organism evidence="10 11">
    <name type="scientific">Hyphococcus flavus</name>
    <dbReference type="NCBI Taxonomy" id="1866326"/>
    <lineage>
        <taxon>Bacteria</taxon>
        <taxon>Pseudomonadati</taxon>
        <taxon>Pseudomonadota</taxon>
        <taxon>Alphaproteobacteria</taxon>
        <taxon>Parvularculales</taxon>
        <taxon>Parvularculaceae</taxon>
        <taxon>Hyphococcus</taxon>
    </lineage>
</organism>
<keyword evidence="3" id="KW-1003">Cell membrane</keyword>
<evidence type="ECO:0000256" key="2">
    <source>
        <dbReference type="ARBA" id="ARBA00004236"/>
    </source>
</evidence>
<keyword evidence="5 9" id="KW-1133">Transmembrane helix</keyword>
<dbReference type="PANTHER" id="PTHR38766:SF1">
    <property type="entry name" value="FLAGELLAR PROTEIN FLIO"/>
    <property type="match status" value="1"/>
</dbReference>
<dbReference type="GO" id="GO:0009425">
    <property type="term" value="C:bacterial-type flagellum basal body"/>
    <property type="evidence" value="ECO:0007669"/>
    <property type="project" value="UniProtKB-SubCell"/>
</dbReference>
<evidence type="ECO:0000256" key="1">
    <source>
        <dbReference type="ARBA" id="ARBA00004117"/>
    </source>
</evidence>
<evidence type="ECO:0000256" key="4">
    <source>
        <dbReference type="ARBA" id="ARBA00022692"/>
    </source>
</evidence>
<keyword evidence="6 9" id="KW-0472">Membrane</keyword>
<keyword evidence="10" id="KW-0969">Cilium</keyword>
<evidence type="ECO:0000256" key="8">
    <source>
        <dbReference type="ARBA" id="ARBA00037937"/>
    </source>
</evidence>
<protein>
    <submittedName>
        <fullName evidence="10">Flagellar biosynthetic protein FliO</fullName>
    </submittedName>
</protein>
<sequence length="120" mass="12747">MLASEIFRLIFGFAAVLGMIGICALAAKKAGLASMSGLSGAKRRLSMKEMLPIDARRRLAIVKCDDTEYLIVLGPNGETIIDKNLNGPDEEILAEAPAANPFAGVGDFAKKLRSVRKNAA</sequence>
<keyword evidence="10" id="KW-0282">Flagellum</keyword>
<comment type="subcellular location">
    <subcellularLocation>
        <location evidence="1">Bacterial flagellum basal body</location>
    </subcellularLocation>
    <subcellularLocation>
        <location evidence="2">Cell membrane</location>
    </subcellularLocation>
</comment>
<dbReference type="PANTHER" id="PTHR38766">
    <property type="entry name" value="FLAGELLAR PROTEIN FLIO"/>
    <property type="match status" value="1"/>
</dbReference>
<evidence type="ECO:0000256" key="5">
    <source>
        <dbReference type="ARBA" id="ARBA00022989"/>
    </source>
</evidence>
<keyword evidence="10" id="KW-0966">Cell projection</keyword>
<dbReference type="InterPro" id="IPR022781">
    <property type="entry name" value="Flagellar_biosynth_FliO"/>
</dbReference>
<evidence type="ECO:0000313" key="10">
    <source>
        <dbReference type="EMBL" id="WDI32002.1"/>
    </source>
</evidence>
<comment type="similarity">
    <text evidence="8">Belongs to the FliO/MopB family.</text>
</comment>
<evidence type="ECO:0000256" key="6">
    <source>
        <dbReference type="ARBA" id="ARBA00023136"/>
    </source>
</evidence>
<feature type="transmembrane region" description="Helical" evidence="9">
    <location>
        <begin position="6"/>
        <end position="27"/>
    </location>
</feature>
<dbReference type="GO" id="GO:0005886">
    <property type="term" value="C:plasma membrane"/>
    <property type="evidence" value="ECO:0007669"/>
    <property type="project" value="UniProtKB-SubCell"/>
</dbReference>
<evidence type="ECO:0000256" key="9">
    <source>
        <dbReference type="SAM" id="Phobius"/>
    </source>
</evidence>
<accession>A0AAE9ZFB2</accession>